<dbReference type="CDD" id="cd12148">
    <property type="entry name" value="fungal_TF_MHR"/>
    <property type="match status" value="1"/>
</dbReference>
<dbReference type="PANTHER" id="PTHR47424">
    <property type="entry name" value="REGULATORY PROTEIN GAL4"/>
    <property type="match status" value="1"/>
</dbReference>
<dbReference type="SUPFAM" id="SSF57701">
    <property type="entry name" value="Zn2/Cys6 DNA-binding domain"/>
    <property type="match status" value="1"/>
</dbReference>
<dbReference type="CDD" id="cd00067">
    <property type="entry name" value="GAL4"/>
    <property type="match status" value="1"/>
</dbReference>
<reference evidence="8" key="1">
    <citation type="journal article" date="2016" name="PLoS ONE">
        <title>Two horizontally transferred xenobiotic resistance gene clusters associated with detoxification of benzoxazolinones by Fusarium species.</title>
        <authorList>
            <person name="Glenn A.E."/>
            <person name="Davis C.B."/>
            <person name="Gao M."/>
            <person name="Gold S.E."/>
            <person name="Mitchell T.R."/>
            <person name="Proctor R.H."/>
            <person name="Stewart J.E."/>
            <person name="Snook M.E."/>
        </authorList>
    </citation>
    <scope>NUCLEOTIDE SEQUENCE</scope>
    <source>
        <strain evidence="8">NSM 107</strain>
    </source>
</reference>
<evidence type="ECO:0000256" key="1">
    <source>
        <dbReference type="ARBA" id="ARBA00022723"/>
    </source>
</evidence>
<evidence type="ECO:0000256" key="5">
    <source>
        <dbReference type="ARBA" id="ARBA00023242"/>
    </source>
</evidence>
<dbReference type="SMART" id="SM00906">
    <property type="entry name" value="Fungal_trans"/>
    <property type="match status" value="1"/>
</dbReference>
<name>A0A0Y0KGD4_GIBSU</name>
<dbReference type="InterPro" id="IPR051127">
    <property type="entry name" value="Fungal_SecMet_Regulators"/>
</dbReference>
<keyword evidence="1" id="KW-0479">Metal-binding</keyword>
<evidence type="ECO:0000256" key="3">
    <source>
        <dbReference type="ARBA" id="ARBA00023125"/>
    </source>
</evidence>
<evidence type="ECO:0000256" key="6">
    <source>
        <dbReference type="SAM" id="MobiDB-lite"/>
    </source>
</evidence>
<dbReference type="InterPro" id="IPR001138">
    <property type="entry name" value="Zn2Cys6_DnaBD"/>
</dbReference>
<evidence type="ECO:0000313" key="8">
    <source>
        <dbReference type="EMBL" id="AMB48889.1"/>
    </source>
</evidence>
<dbReference type="GO" id="GO:0000981">
    <property type="term" value="F:DNA-binding transcription factor activity, RNA polymerase II-specific"/>
    <property type="evidence" value="ECO:0007669"/>
    <property type="project" value="InterPro"/>
</dbReference>
<keyword evidence="5" id="KW-0539">Nucleus</keyword>
<evidence type="ECO:0000256" key="2">
    <source>
        <dbReference type="ARBA" id="ARBA00023015"/>
    </source>
</evidence>
<dbReference type="GO" id="GO:0000435">
    <property type="term" value="P:positive regulation of transcription from RNA polymerase II promoter by galactose"/>
    <property type="evidence" value="ECO:0007669"/>
    <property type="project" value="TreeGrafter"/>
</dbReference>
<feature type="region of interest" description="Disordered" evidence="6">
    <location>
        <begin position="112"/>
        <end position="152"/>
    </location>
</feature>
<dbReference type="PROSITE" id="PS00463">
    <property type="entry name" value="ZN2_CY6_FUNGAL_1"/>
    <property type="match status" value="1"/>
</dbReference>
<protein>
    <submittedName>
        <fullName evidence="8">Zn(II)2Cys6 transcription factor</fullName>
    </submittedName>
</protein>
<dbReference type="GO" id="GO:0000978">
    <property type="term" value="F:RNA polymerase II cis-regulatory region sequence-specific DNA binding"/>
    <property type="evidence" value="ECO:0007669"/>
    <property type="project" value="TreeGrafter"/>
</dbReference>
<sequence length="759" mass="83277">MAPPSVENGSDTSTAKRRRIALACNACRLRKSRCDGTRPSCSSCVSLTLDCQYEPGDSAANVIVRKQYISDLESRVYNVEQVVHRLNYFFEGHLSACATATGNATVTAAAAAQSRLPRIPSPPAPLSSALEEETNDGSHPHATGLEEPQDEDATTNGMAMTFVEEHTSAFFGGSSNINFTRLLLKAVNHIRNPARRQGATVGQQHELSETNLAKASRSYTNPVAASPDTGPKAMTTLPPAQEMDRMLDVYFKTAGTVFPFIHEESMRKTYTTCKASNWTRVRRTFLGTLNVIFATIASADQDAIPSARERQERSNIFFNRATALCSELSKQVISIEIVQYLVLVVIHCQGAQRSVQAWNILGLAVRSAMALGLHSAQAREGIDELQAEYSRRTWVVIYCMDKVLSVAFGRPAIIPDEYMLDQPSPSSELAMPTPDSAGTGVDIPGDFLAVSFRLHQIMNGSLRQQYGGNVHTAEPEPDDMMSLQASGQLRKELRAWSASLPPYLRLCEPKAKVLSENSSVNRLRVILTLRYHNINMLIHRPLLCSTIRHLFLGGNSVSNENSSYIIQLAMGEAHQSLRSAQHTIELVHTILKADPSGSNNLGVAYFTLHYVFTASLVVLGRILWAQHGQGAAADETALAMCKSLLGQVETIFQLLDHDNSLVYSCSRYINNMLEVCTAQDAIVTVQNAESGDSSAHQPPSSLAAKQLETMMHLGMGDMEMFQAYSSQIYDPALFEGLDRSSVEAATARNTDWENSFWAM</sequence>
<keyword evidence="4" id="KW-0804">Transcription</keyword>
<evidence type="ECO:0000256" key="4">
    <source>
        <dbReference type="ARBA" id="ARBA00023163"/>
    </source>
</evidence>
<dbReference type="GO" id="GO:0006351">
    <property type="term" value="P:DNA-templated transcription"/>
    <property type="evidence" value="ECO:0007669"/>
    <property type="project" value="InterPro"/>
</dbReference>
<accession>A0A0Y0KGD4</accession>
<keyword evidence="3" id="KW-0238">DNA-binding</keyword>
<dbReference type="Pfam" id="PF00172">
    <property type="entry name" value="Zn_clus"/>
    <property type="match status" value="1"/>
</dbReference>
<feature type="domain" description="Zn(2)-C6 fungal-type" evidence="7">
    <location>
        <begin position="23"/>
        <end position="53"/>
    </location>
</feature>
<dbReference type="PANTHER" id="PTHR47424:SF3">
    <property type="entry name" value="REGULATORY PROTEIN GAL4"/>
    <property type="match status" value="1"/>
</dbReference>
<gene>
    <name evidence="8" type="ORF">FsFDB1_08</name>
</gene>
<dbReference type="SMART" id="SM00066">
    <property type="entry name" value="GAL4"/>
    <property type="match status" value="1"/>
</dbReference>
<dbReference type="Gene3D" id="4.10.240.10">
    <property type="entry name" value="Zn(2)-C6 fungal-type DNA-binding domain"/>
    <property type="match status" value="1"/>
</dbReference>
<evidence type="ECO:0000259" key="7">
    <source>
        <dbReference type="PROSITE" id="PS50048"/>
    </source>
</evidence>
<dbReference type="InterPro" id="IPR007219">
    <property type="entry name" value="XnlR_reg_dom"/>
</dbReference>
<dbReference type="EMBL" id="KU055636">
    <property type="protein sequence ID" value="AMB48889.1"/>
    <property type="molecule type" value="Genomic_DNA"/>
</dbReference>
<dbReference type="GO" id="GO:0008270">
    <property type="term" value="F:zinc ion binding"/>
    <property type="evidence" value="ECO:0007669"/>
    <property type="project" value="InterPro"/>
</dbReference>
<keyword evidence="2" id="KW-0805">Transcription regulation</keyword>
<proteinExistence type="predicted"/>
<dbReference type="Pfam" id="PF04082">
    <property type="entry name" value="Fungal_trans"/>
    <property type="match status" value="1"/>
</dbReference>
<organism evidence="8">
    <name type="scientific">Gibberella subglutinans</name>
    <name type="common">Fusarium subglutinans</name>
    <dbReference type="NCBI Taxonomy" id="42677"/>
    <lineage>
        <taxon>Eukaryota</taxon>
        <taxon>Fungi</taxon>
        <taxon>Dikarya</taxon>
        <taxon>Ascomycota</taxon>
        <taxon>Pezizomycotina</taxon>
        <taxon>Sordariomycetes</taxon>
        <taxon>Hypocreomycetidae</taxon>
        <taxon>Hypocreales</taxon>
        <taxon>Nectriaceae</taxon>
        <taxon>Fusarium</taxon>
        <taxon>Fusarium fujikuroi species complex</taxon>
    </lineage>
</organism>
<dbReference type="AlphaFoldDB" id="A0A0Y0KGD4"/>
<dbReference type="GO" id="GO:0005634">
    <property type="term" value="C:nucleus"/>
    <property type="evidence" value="ECO:0007669"/>
    <property type="project" value="TreeGrafter"/>
</dbReference>
<dbReference type="InterPro" id="IPR036864">
    <property type="entry name" value="Zn2-C6_fun-type_DNA-bd_sf"/>
</dbReference>
<dbReference type="PROSITE" id="PS50048">
    <property type="entry name" value="ZN2_CY6_FUNGAL_2"/>
    <property type="match status" value="1"/>
</dbReference>